<dbReference type="InterPro" id="IPR004264">
    <property type="entry name" value="Transposase_23"/>
</dbReference>
<evidence type="ECO:0000256" key="1">
    <source>
        <dbReference type="SAM" id="Coils"/>
    </source>
</evidence>
<protein>
    <recommendedName>
        <fullName evidence="2">Transposase Tnp1/En/Spm-like domain-containing protein</fullName>
    </recommendedName>
</protein>
<dbReference type="InterPro" id="IPR004252">
    <property type="entry name" value="Probable_transposase_24"/>
</dbReference>
<comment type="caution">
    <text evidence="3">The sequence shown here is derived from an EMBL/GenBank/DDBJ whole genome shotgun (WGS) entry which is preliminary data.</text>
</comment>
<dbReference type="Pfam" id="PF03017">
    <property type="entry name" value="Transposase_23"/>
    <property type="match status" value="1"/>
</dbReference>
<dbReference type="Pfam" id="PF03004">
    <property type="entry name" value="Transposase_24"/>
    <property type="match status" value="1"/>
</dbReference>
<organism evidence="3 4">
    <name type="scientific">Eragrostis curvula</name>
    <name type="common">weeping love grass</name>
    <dbReference type="NCBI Taxonomy" id="38414"/>
    <lineage>
        <taxon>Eukaryota</taxon>
        <taxon>Viridiplantae</taxon>
        <taxon>Streptophyta</taxon>
        <taxon>Embryophyta</taxon>
        <taxon>Tracheophyta</taxon>
        <taxon>Spermatophyta</taxon>
        <taxon>Magnoliopsida</taxon>
        <taxon>Liliopsida</taxon>
        <taxon>Poales</taxon>
        <taxon>Poaceae</taxon>
        <taxon>PACMAD clade</taxon>
        <taxon>Chloridoideae</taxon>
        <taxon>Eragrostideae</taxon>
        <taxon>Eragrostidinae</taxon>
        <taxon>Eragrostis</taxon>
    </lineage>
</organism>
<dbReference type="OrthoDB" id="694021at2759"/>
<feature type="non-terminal residue" evidence="3">
    <location>
        <position position="1"/>
    </location>
</feature>
<name>A0A5J9VYH1_9POAL</name>
<keyword evidence="1" id="KW-0175">Coiled coil</keyword>
<dbReference type="Gramene" id="TVU40685">
    <property type="protein sequence ID" value="TVU40685"/>
    <property type="gene ID" value="EJB05_14155"/>
</dbReference>
<dbReference type="AlphaFoldDB" id="A0A5J9VYH1"/>
<dbReference type="Proteomes" id="UP000324897">
    <property type="component" value="Chromosome 4"/>
</dbReference>
<evidence type="ECO:0000313" key="3">
    <source>
        <dbReference type="EMBL" id="TVU40685.1"/>
    </source>
</evidence>
<feature type="coiled-coil region" evidence="1">
    <location>
        <begin position="114"/>
        <end position="148"/>
    </location>
</feature>
<dbReference type="EMBL" id="RWGY01000007">
    <property type="protein sequence ID" value="TVU40685.1"/>
    <property type="molecule type" value="Genomic_DNA"/>
</dbReference>
<accession>A0A5J9VYH1</accession>
<evidence type="ECO:0000313" key="4">
    <source>
        <dbReference type="Proteomes" id="UP000324897"/>
    </source>
</evidence>
<gene>
    <name evidence="3" type="ORF">EJB05_14155</name>
</gene>
<sequence length="362" mass="40900">RQDDPEKKMPHRAKVFLATHKNRDKETNEHVAQLENIIDEHPELAENNEGKVAWQGDALHQVFGEEKPGQVHGLGLLPIPKQVYGRTSHHFKDVNVTTMDGSASDVQAHMLEQIKELKEHSRKQDEVIEELRNERAHYENREHTMVNTQEMNHDNFQGQAIHSRRKRVQCNLASQKNLLGEQDDETRHDDANCKELSLEEGESSSPPFPADDDAQPEINMHIGKSRGVQKRKARKMSKRHGGAFEHTTSMTQNEVAGNRTTSRGTSKYICPRIKVGSVVLLKTAKYPNKETVAYATILSSNPEVEVGGVKIGNQFYKVRVNHVVSENEPLVRPMTGYRILGDVHAKGVPIAWPSIFVEMING</sequence>
<proteinExistence type="predicted"/>
<reference evidence="3 4" key="1">
    <citation type="journal article" date="2019" name="Sci. Rep.">
        <title>A high-quality genome of Eragrostis curvula grass provides insights into Poaceae evolution and supports new strategies to enhance forage quality.</title>
        <authorList>
            <person name="Carballo J."/>
            <person name="Santos B.A.C.M."/>
            <person name="Zappacosta D."/>
            <person name="Garbus I."/>
            <person name="Selva J.P."/>
            <person name="Gallo C.A."/>
            <person name="Diaz A."/>
            <person name="Albertini E."/>
            <person name="Caccamo M."/>
            <person name="Echenique V."/>
        </authorList>
    </citation>
    <scope>NUCLEOTIDE SEQUENCE [LARGE SCALE GENOMIC DNA]</scope>
    <source>
        <strain evidence="4">cv. Victoria</strain>
        <tissue evidence="3">Leaf</tissue>
    </source>
</reference>
<feature type="domain" description="Transposase Tnp1/En/Spm-like" evidence="2">
    <location>
        <begin position="281"/>
        <end position="342"/>
    </location>
</feature>
<evidence type="ECO:0000259" key="2">
    <source>
        <dbReference type="Pfam" id="PF03017"/>
    </source>
</evidence>
<keyword evidence="4" id="KW-1185">Reference proteome</keyword>